<dbReference type="EMBL" id="CP063356">
    <property type="protein sequence ID" value="QOY35353.1"/>
    <property type="molecule type" value="Genomic_DNA"/>
</dbReference>
<keyword evidence="2" id="KW-1185">Reference proteome</keyword>
<evidence type="ECO:0000313" key="2">
    <source>
        <dbReference type="Proteomes" id="UP000180175"/>
    </source>
</evidence>
<name>A0A7S7L6J4_9BACI</name>
<sequence>MPTISSLYDAFKKEEFKGLVIDTYIANKPGVHRHQAEKVYTIGYKKIKD</sequence>
<organism evidence="1 2">
    <name type="scientific">Anaerobacillus isosaccharinicus</name>
    <dbReference type="NCBI Taxonomy" id="1532552"/>
    <lineage>
        <taxon>Bacteria</taxon>
        <taxon>Bacillati</taxon>
        <taxon>Bacillota</taxon>
        <taxon>Bacilli</taxon>
        <taxon>Bacillales</taxon>
        <taxon>Bacillaceae</taxon>
        <taxon>Anaerobacillus</taxon>
    </lineage>
</organism>
<evidence type="ECO:0000313" key="1">
    <source>
        <dbReference type="EMBL" id="QOY35353.1"/>
    </source>
</evidence>
<dbReference type="KEGG" id="aia:AWH56_022105"/>
<reference evidence="1 2" key="2">
    <citation type="journal article" date="2019" name="Int. J. Syst. Evol. Microbiol.">
        <title>Anaerobacillus isosaccharinicus sp. nov., an alkaliphilic bacterium which degrades isosaccharinic acid.</title>
        <authorList>
            <person name="Bassil N.M."/>
            <person name="Lloyd J.R."/>
        </authorList>
    </citation>
    <scope>NUCLEOTIDE SEQUENCE [LARGE SCALE GENOMIC DNA]</scope>
    <source>
        <strain evidence="1 2">NB2006</strain>
    </source>
</reference>
<protein>
    <submittedName>
        <fullName evidence="1">Uncharacterized protein</fullName>
    </submittedName>
</protein>
<dbReference type="Proteomes" id="UP000180175">
    <property type="component" value="Chromosome"/>
</dbReference>
<dbReference type="OrthoDB" id="2824965at2"/>
<reference evidence="1 2" key="1">
    <citation type="journal article" date="2017" name="Genome Announc.">
        <title>Draft Genome Sequences of Four Alkaliphilic Bacteria Belonging to the Anaerobacillus Genus.</title>
        <authorList>
            <person name="Bassil N.M."/>
            <person name="Lloyd J.R."/>
        </authorList>
    </citation>
    <scope>NUCLEOTIDE SEQUENCE [LARGE SCALE GENOMIC DNA]</scope>
    <source>
        <strain evidence="1 2">NB2006</strain>
    </source>
</reference>
<accession>A0A7S7L6J4</accession>
<proteinExistence type="predicted"/>
<dbReference type="RefSeq" id="WP_159432487.1">
    <property type="nucleotide sequence ID" value="NZ_CP063356.2"/>
</dbReference>
<gene>
    <name evidence="1" type="ORF">AWH56_022105</name>
</gene>
<dbReference type="AlphaFoldDB" id="A0A7S7L6J4"/>